<dbReference type="PANTHER" id="PTHR14534:SF3">
    <property type="entry name" value="GID COMPLEX SUBUNIT 4 HOMOLOG"/>
    <property type="match status" value="1"/>
</dbReference>
<dbReference type="InterPro" id="IPR018618">
    <property type="entry name" value="GID4/10-like"/>
</dbReference>
<dbReference type="GO" id="GO:0034657">
    <property type="term" value="C:GID complex"/>
    <property type="evidence" value="ECO:0007669"/>
    <property type="project" value="TreeGrafter"/>
</dbReference>
<evidence type="ECO:0000313" key="4">
    <source>
        <dbReference type="Proteomes" id="UP000054815"/>
    </source>
</evidence>
<dbReference type="GO" id="GO:0045721">
    <property type="term" value="P:negative regulation of gluconeogenesis"/>
    <property type="evidence" value="ECO:0007669"/>
    <property type="project" value="TreeGrafter"/>
</dbReference>
<dbReference type="AlphaFoldDB" id="A0A0V0YPC4"/>
<evidence type="ECO:0000256" key="2">
    <source>
        <dbReference type="SAM" id="Phobius"/>
    </source>
</evidence>
<feature type="transmembrane region" description="Helical" evidence="2">
    <location>
        <begin position="230"/>
        <end position="254"/>
    </location>
</feature>
<keyword evidence="2" id="KW-0472">Membrane</keyword>
<comment type="caution">
    <text evidence="3">The sequence shown here is derived from an EMBL/GenBank/DDBJ whole genome shotgun (WGS) entry which is preliminary data.</text>
</comment>
<dbReference type="PANTHER" id="PTHR14534">
    <property type="entry name" value="VACUOLAR IMPORT AND DEGRADATION PROTEIN 24"/>
    <property type="match status" value="1"/>
</dbReference>
<reference evidence="3 4" key="1">
    <citation type="submission" date="2015-01" db="EMBL/GenBank/DDBJ databases">
        <title>Evolution of Trichinella species and genotypes.</title>
        <authorList>
            <person name="Korhonen P.K."/>
            <person name="Edoardo P."/>
            <person name="Giuseppe L.R."/>
            <person name="Gasser R.B."/>
        </authorList>
    </citation>
    <scope>NUCLEOTIDE SEQUENCE [LARGE SCALE GENOMIC DNA]</scope>
    <source>
        <strain evidence="3">ISS141</strain>
    </source>
</reference>
<dbReference type="EMBL" id="JYDU01000001">
    <property type="protein sequence ID" value="KRY01944.1"/>
    <property type="molecule type" value="Genomic_DNA"/>
</dbReference>
<gene>
    <name evidence="3" type="primary">Gid4</name>
    <name evidence="3" type="ORF">T4E_4633</name>
</gene>
<dbReference type="Gene3D" id="1.20.140.150">
    <property type="match status" value="1"/>
</dbReference>
<comment type="similarity">
    <text evidence="1">Belongs to the GID4/VID24 family.</text>
</comment>
<sequence>MQSILSLEFELPPEPDKVDALPLSITKLSEGISRNFLYNGSRFSGCQKSKGNSYDVEVIIQHCNLEEEYLCGYLMIKGLTDDYPHLTTFFHGEIIGEKHPFLTRKWDADEEIDRKHWSKFFAFNKYKKMFNSDNFDCLALKKDNHVFMRWKEQFLIPDYQVRDIHGASFAGFYYIALNLLNGVSIIEFEICSRVDDISRWEKSLIARTQSNSSIVDTLVHMKCTKQAIAAFNFSLLTVIVTFLILSLGLDYWVYTIEPRTVNLTDDFGDYMEFLQIYHLGYWRICRESFIDADENVTKVQLEYLSHDTSSKYSCLFVMGVANADEFAFPCA</sequence>
<dbReference type="GO" id="GO:0043161">
    <property type="term" value="P:proteasome-mediated ubiquitin-dependent protein catabolic process"/>
    <property type="evidence" value="ECO:0007669"/>
    <property type="project" value="TreeGrafter"/>
</dbReference>
<keyword evidence="2" id="KW-1133">Transmembrane helix</keyword>
<dbReference type="GO" id="GO:0006623">
    <property type="term" value="P:protein targeting to vacuole"/>
    <property type="evidence" value="ECO:0007669"/>
    <property type="project" value="TreeGrafter"/>
</dbReference>
<protein>
    <submittedName>
        <fullName evidence="3">Glucose-induced degradation protein 4-like protein</fullName>
    </submittedName>
</protein>
<dbReference type="GO" id="GO:0007039">
    <property type="term" value="P:protein catabolic process in the vacuole"/>
    <property type="evidence" value="ECO:0007669"/>
    <property type="project" value="TreeGrafter"/>
</dbReference>
<dbReference type="Proteomes" id="UP000054815">
    <property type="component" value="Unassembled WGS sequence"/>
</dbReference>
<organism evidence="3 4">
    <name type="scientific">Trichinella pseudospiralis</name>
    <name type="common">Parasitic roundworm</name>
    <dbReference type="NCBI Taxonomy" id="6337"/>
    <lineage>
        <taxon>Eukaryota</taxon>
        <taxon>Metazoa</taxon>
        <taxon>Ecdysozoa</taxon>
        <taxon>Nematoda</taxon>
        <taxon>Enoplea</taxon>
        <taxon>Dorylaimia</taxon>
        <taxon>Trichinellida</taxon>
        <taxon>Trichinellidae</taxon>
        <taxon>Trichinella</taxon>
    </lineage>
</organism>
<name>A0A0V0YPC4_TRIPS</name>
<evidence type="ECO:0000256" key="1">
    <source>
        <dbReference type="ARBA" id="ARBA00061469"/>
    </source>
</evidence>
<accession>A0A0V0YPC4</accession>
<dbReference type="Pfam" id="PF09783">
    <property type="entry name" value="Vac_ImportDeg"/>
    <property type="match status" value="1"/>
</dbReference>
<keyword evidence="2" id="KW-0812">Transmembrane</keyword>
<dbReference type="STRING" id="6337.A0A0V0YPC4"/>
<proteinExistence type="inferred from homology"/>
<evidence type="ECO:0000313" key="3">
    <source>
        <dbReference type="EMBL" id="KRY01944.1"/>
    </source>
</evidence>
<dbReference type="GO" id="GO:0005773">
    <property type="term" value="C:vacuole"/>
    <property type="evidence" value="ECO:0007669"/>
    <property type="project" value="GOC"/>
</dbReference>